<dbReference type="SUPFAM" id="SSF51206">
    <property type="entry name" value="cAMP-binding domain-like"/>
    <property type="match status" value="1"/>
</dbReference>
<dbReference type="Pfam" id="PF00027">
    <property type="entry name" value="cNMP_binding"/>
    <property type="match status" value="1"/>
</dbReference>
<feature type="domain" description="Cyclic nucleotide-binding" evidence="4">
    <location>
        <begin position="23"/>
        <end position="97"/>
    </location>
</feature>
<dbReference type="PROSITE" id="PS00042">
    <property type="entry name" value="HTH_CRP_1"/>
    <property type="match status" value="1"/>
</dbReference>
<evidence type="ECO:0000259" key="4">
    <source>
        <dbReference type="PROSITE" id="PS50042"/>
    </source>
</evidence>
<dbReference type="PANTHER" id="PTHR24567:SF75">
    <property type="entry name" value="FUMARATE AND NITRATE REDUCTION REGULATORY PROTEIN"/>
    <property type="match status" value="1"/>
</dbReference>
<dbReference type="GO" id="GO:0005829">
    <property type="term" value="C:cytosol"/>
    <property type="evidence" value="ECO:0007669"/>
    <property type="project" value="TreeGrafter"/>
</dbReference>
<keyword evidence="7" id="KW-1185">Reference proteome</keyword>
<evidence type="ECO:0000256" key="3">
    <source>
        <dbReference type="ARBA" id="ARBA00023163"/>
    </source>
</evidence>
<dbReference type="InterPro" id="IPR000595">
    <property type="entry name" value="cNMP-bd_dom"/>
</dbReference>
<dbReference type="SMART" id="SM00100">
    <property type="entry name" value="cNMP"/>
    <property type="match status" value="1"/>
</dbReference>
<evidence type="ECO:0000313" key="7">
    <source>
        <dbReference type="Proteomes" id="UP000288212"/>
    </source>
</evidence>
<protein>
    <submittedName>
        <fullName evidence="6">Transcriptional regulator FNR</fullName>
    </submittedName>
</protein>
<proteinExistence type="predicted"/>
<dbReference type="GO" id="GO:0003677">
    <property type="term" value="F:DNA binding"/>
    <property type="evidence" value="ECO:0007669"/>
    <property type="project" value="UniProtKB-KW"/>
</dbReference>
<keyword evidence="1" id="KW-0805">Transcription regulation</keyword>
<keyword evidence="2" id="KW-0238">DNA-binding</keyword>
<comment type="caution">
    <text evidence="6">The sequence shown here is derived from an EMBL/GenBank/DDBJ whole genome shotgun (WGS) entry which is preliminary data.</text>
</comment>
<dbReference type="FunFam" id="1.10.10.10:FF:000028">
    <property type="entry name" value="Fumarate/nitrate reduction transcriptional regulator Fnr"/>
    <property type="match status" value="1"/>
</dbReference>
<dbReference type="Gene3D" id="1.10.10.10">
    <property type="entry name" value="Winged helix-like DNA-binding domain superfamily/Winged helix DNA-binding domain"/>
    <property type="match status" value="1"/>
</dbReference>
<keyword evidence="3" id="KW-0804">Transcription</keyword>
<dbReference type="PROSITE" id="PS50042">
    <property type="entry name" value="CNMP_BINDING_3"/>
    <property type="match status" value="1"/>
</dbReference>
<dbReference type="InterPro" id="IPR050397">
    <property type="entry name" value="Env_Response_Regulators"/>
</dbReference>
<dbReference type="PANTHER" id="PTHR24567">
    <property type="entry name" value="CRP FAMILY TRANSCRIPTIONAL REGULATORY PROTEIN"/>
    <property type="match status" value="1"/>
</dbReference>
<dbReference type="CDD" id="cd00038">
    <property type="entry name" value="CAP_ED"/>
    <property type="match status" value="1"/>
</dbReference>
<dbReference type="InterPro" id="IPR018335">
    <property type="entry name" value="Tscrpt_reg_HTH_Crp-type_CS"/>
</dbReference>
<dbReference type="InterPro" id="IPR014710">
    <property type="entry name" value="RmlC-like_jellyroll"/>
</dbReference>
<dbReference type="Pfam" id="PF13545">
    <property type="entry name" value="HTH_Crp_2"/>
    <property type="match status" value="1"/>
</dbReference>
<dbReference type="PROSITE" id="PS51063">
    <property type="entry name" value="HTH_CRP_2"/>
    <property type="match status" value="1"/>
</dbReference>
<dbReference type="RefSeq" id="WP_126790721.1">
    <property type="nucleotide sequence ID" value="NZ_PIPI01000001.1"/>
</dbReference>
<organism evidence="6 7">
    <name type="scientific">Aliidiomarina haloalkalitolerans</name>
    <dbReference type="NCBI Taxonomy" id="859059"/>
    <lineage>
        <taxon>Bacteria</taxon>
        <taxon>Pseudomonadati</taxon>
        <taxon>Pseudomonadota</taxon>
        <taxon>Gammaproteobacteria</taxon>
        <taxon>Alteromonadales</taxon>
        <taxon>Idiomarinaceae</taxon>
        <taxon>Aliidiomarina</taxon>
    </lineage>
</organism>
<dbReference type="SUPFAM" id="SSF46785">
    <property type="entry name" value="Winged helix' DNA-binding domain"/>
    <property type="match status" value="1"/>
</dbReference>
<dbReference type="Proteomes" id="UP000288212">
    <property type="component" value="Unassembled WGS sequence"/>
</dbReference>
<dbReference type="InterPro" id="IPR036390">
    <property type="entry name" value="WH_DNA-bd_sf"/>
</dbReference>
<dbReference type="GO" id="GO:0003700">
    <property type="term" value="F:DNA-binding transcription factor activity"/>
    <property type="evidence" value="ECO:0007669"/>
    <property type="project" value="InterPro"/>
</dbReference>
<evidence type="ECO:0000256" key="1">
    <source>
        <dbReference type="ARBA" id="ARBA00023015"/>
    </source>
</evidence>
<name>A0A432VYE9_9GAMM</name>
<dbReference type="EMBL" id="PIPI01000001">
    <property type="protein sequence ID" value="RUO21676.1"/>
    <property type="molecule type" value="Genomic_DNA"/>
</dbReference>
<dbReference type="NCBIfam" id="NF008365">
    <property type="entry name" value="PRK11161.1"/>
    <property type="match status" value="1"/>
</dbReference>
<sequence>MAGESKLNNHINCQNCSISQLCLPFTLDANSLDRLDSMIERKRPYQRGDALFRAGQPLQALYAVRSGSIKGYTLNDAGEMQITAFHLPGDLVGFEAIGSGKHHGYAEAMETSMICEIPYHNLESLSGQIPELRRQLMRLMSDEINADKRMLTLLNTRTAEQRLATFLIELSSRFRTRGLSSKEFRLTMTRAEIGNYLGLTVETVSRLLGKFQKSDLIAVDGRLVSLKQINALCDLAGLPGIPCDD</sequence>
<evidence type="ECO:0000259" key="5">
    <source>
        <dbReference type="PROSITE" id="PS51063"/>
    </source>
</evidence>
<gene>
    <name evidence="6" type="ORF">CWE06_02150</name>
</gene>
<dbReference type="InterPro" id="IPR036388">
    <property type="entry name" value="WH-like_DNA-bd_sf"/>
</dbReference>
<dbReference type="AlphaFoldDB" id="A0A432VYE9"/>
<evidence type="ECO:0000256" key="2">
    <source>
        <dbReference type="ARBA" id="ARBA00023125"/>
    </source>
</evidence>
<dbReference type="OrthoDB" id="7643467at2"/>
<reference evidence="6 7" key="1">
    <citation type="journal article" date="2011" name="Front. Microbiol.">
        <title>Genomic signatures of strain selection and enhancement in Bacillus atrophaeus var. globigii, a historical biowarfare simulant.</title>
        <authorList>
            <person name="Gibbons H.S."/>
            <person name="Broomall S.M."/>
            <person name="McNew L.A."/>
            <person name="Daligault H."/>
            <person name="Chapman C."/>
            <person name="Bruce D."/>
            <person name="Karavis M."/>
            <person name="Krepps M."/>
            <person name="McGregor P.A."/>
            <person name="Hong C."/>
            <person name="Park K.H."/>
            <person name="Akmal A."/>
            <person name="Feldman A."/>
            <person name="Lin J.S."/>
            <person name="Chang W.E."/>
            <person name="Higgs B.W."/>
            <person name="Demirev P."/>
            <person name="Lindquist J."/>
            <person name="Liem A."/>
            <person name="Fochler E."/>
            <person name="Read T.D."/>
            <person name="Tapia R."/>
            <person name="Johnson S."/>
            <person name="Bishop-Lilly K.A."/>
            <person name="Detter C."/>
            <person name="Han C."/>
            <person name="Sozhamannan S."/>
            <person name="Rosenzweig C.N."/>
            <person name="Skowronski E.W."/>
        </authorList>
    </citation>
    <scope>NUCLEOTIDE SEQUENCE [LARGE SCALE GENOMIC DNA]</scope>
    <source>
        <strain evidence="6 7">AK5</strain>
    </source>
</reference>
<feature type="domain" description="HTH crp-type" evidence="5">
    <location>
        <begin position="157"/>
        <end position="230"/>
    </location>
</feature>
<dbReference type="CDD" id="cd00092">
    <property type="entry name" value="HTH_CRP"/>
    <property type="match status" value="1"/>
</dbReference>
<dbReference type="SMART" id="SM00419">
    <property type="entry name" value="HTH_CRP"/>
    <property type="match status" value="1"/>
</dbReference>
<accession>A0A432VYE9</accession>
<dbReference type="PRINTS" id="PR00034">
    <property type="entry name" value="HTHCRP"/>
</dbReference>
<dbReference type="Gene3D" id="2.60.120.10">
    <property type="entry name" value="Jelly Rolls"/>
    <property type="match status" value="1"/>
</dbReference>
<dbReference type="InterPro" id="IPR018490">
    <property type="entry name" value="cNMP-bd_dom_sf"/>
</dbReference>
<evidence type="ECO:0000313" key="6">
    <source>
        <dbReference type="EMBL" id="RUO21676.1"/>
    </source>
</evidence>
<dbReference type="FunFam" id="2.60.120.10:FF:000004">
    <property type="entry name" value="Fumarate/nitrate reduction transcriptional regulator Fnr"/>
    <property type="match status" value="1"/>
</dbReference>
<dbReference type="InterPro" id="IPR012318">
    <property type="entry name" value="HTH_CRP"/>
</dbReference>